<evidence type="ECO:0000256" key="2">
    <source>
        <dbReference type="SAM" id="MobiDB-lite"/>
    </source>
</evidence>
<keyword evidence="4" id="KW-1185">Reference proteome</keyword>
<evidence type="ECO:0000313" key="4">
    <source>
        <dbReference type="Proteomes" id="UP000625210"/>
    </source>
</evidence>
<dbReference type="EMBL" id="BMHQ01000013">
    <property type="protein sequence ID" value="GGE27118.1"/>
    <property type="molecule type" value="Genomic_DNA"/>
</dbReference>
<dbReference type="RefSeq" id="WP_188648863.1">
    <property type="nucleotide sequence ID" value="NZ_BMHQ01000013.1"/>
</dbReference>
<accession>A0A8J2VJF1</accession>
<evidence type="ECO:0000313" key="3">
    <source>
        <dbReference type="EMBL" id="GGE27118.1"/>
    </source>
</evidence>
<dbReference type="AlphaFoldDB" id="A0A8J2VJF1"/>
<proteinExistence type="predicted"/>
<name>A0A8J2VJF1_9BACL</name>
<comment type="caution">
    <text evidence="3">The sequence shown here is derived from an EMBL/GenBank/DDBJ whole genome shotgun (WGS) entry which is preliminary data.</text>
</comment>
<dbReference type="Proteomes" id="UP000625210">
    <property type="component" value="Unassembled WGS sequence"/>
</dbReference>
<keyword evidence="1" id="KW-0175">Coiled coil</keyword>
<reference evidence="3" key="1">
    <citation type="journal article" date="2014" name="Int. J. Syst. Evol. Microbiol.">
        <title>Complete genome sequence of Corynebacterium casei LMG S-19264T (=DSM 44701T), isolated from a smear-ripened cheese.</title>
        <authorList>
            <consortium name="US DOE Joint Genome Institute (JGI-PGF)"/>
            <person name="Walter F."/>
            <person name="Albersmeier A."/>
            <person name="Kalinowski J."/>
            <person name="Ruckert C."/>
        </authorList>
    </citation>
    <scope>NUCLEOTIDE SEQUENCE</scope>
    <source>
        <strain evidence="3">CGMCC 1.15179</strain>
    </source>
</reference>
<reference evidence="3" key="2">
    <citation type="submission" date="2020-09" db="EMBL/GenBank/DDBJ databases">
        <authorList>
            <person name="Sun Q."/>
            <person name="Zhou Y."/>
        </authorList>
    </citation>
    <scope>NUCLEOTIDE SEQUENCE</scope>
    <source>
        <strain evidence="3">CGMCC 1.15179</strain>
    </source>
</reference>
<feature type="region of interest" description="Disordered" evidence="2">
    <location>
        <begin position="206"/>
        <end position="249"/>
    </location>
</feature>
<protein>
    <submittedName>
        <fullName evidence="3">Uncharacterized protein</fullName>
    </submittedName>
</protein>
<sequence>MDVNKWKVALVVGVGAFFIAATPTLAKWSDDVVLPSLADYNIFGLTSDLVDQTGDMLDDTRKLESEVSKAESAMAGLDRQNTLLKQQIETNESINKELNGQLNGNIVARELMKQILSREGKTADLSKQIASTGDEVTGQMITTVNHMGKVADHTGQLNNTTGQLNNRMDVLLAELDKSIRNFRFVSRIPLAIRYLEDKFGVDLPVVPRDSNSDNQNPVDKVKKPVDDVLDGLPPDRNKNSEDNDSGGLSDWIPILP</sequence>
<organism evidence="3 4">
    <name type="scientific">Marinithermofilum abyssi</name>
    <dbReference type="NCBI Taxonomy" id="1571185"/>
    <lineage>
        <taxon>Bacteria</taxon>
        <taxon>Bacillati</taxon>
        <taxon>Bacillota</taxon>
        <taxon>Bacilli</taxon>
        <taxon>Bacillales</taxon>
        <taxon>Thermoactinomycetaceae</taxon>
        <taxon>Marinithermofilum</taxon>
    </lineage>
</organism>
<evidence type="ECO:0000256" key="1">
    <source>
        <dbReference type="SAM" id="Coils"/>
    </source>
</evidence>
<gene>
    <name evidence="3" type="ORF">GCM10011571_31660</name>
</gene>
<feature type="coiled-coil region" evidence="1">
    <location>
        <begin position="60"/>
        <end position="87"/>
    </location>
</feature>